<keyword evidence="4 5" id="KW-0862">Zinc</keyword>
<feature type="binding site" evidence="5">
    <location>
        <position position="298"/>
    </location>
    <ligand>
        <name>Zn(2+)</name>
        <dbReference type="ChEBI" id="CHEBI:29105"/>
    </ligand>
</feature>
<dbReference type="Pfam" id="PF02574">
    <property type="entry name" value="S-methyl_trans"/>
    <property type="match status" value="1"/>
</dbReference>
<dbReference type="PROSITE" id="PS50970">
    <property type="entry name" value="HCY"/>
    <property type="match status" value="1"/>
</dbReference>
<dbReference type="EMBL" id="PRDG01000002">
    <property type="protein sequence ID" value="MBP2623184.1"/>
    <property type="molecule type" value="Genomic_DNA"/>
</dbReference>
<dbReference type="InterPro" id="IPR003726">
    <property type="entry name" value="HCY_dom"/>
</dbReference>
<dbReference type="InterPro" id="IPR051486">
    <property type="entry name" value="Hcy_S-methyltransferase"/>
</dbReference>
<dbReference type="SUPFAM" id="SSF82282">
    <property type="entry name" value="Homocysteine S-methyltransferase"/>
    <property type="match status" value="1"/>
</dbReference>
<proteinExistence type="predicted"/>
<dbReference type="PANTHER" id="PTHR46015:SF1">
    <property type="entry name" value="HOMOCYSTEINE S-METHYLTRANSFERASE-LIKE ISOFORM 1"/>
    <property type="match status" value="1"/>
</dbReference>
<feature type="binding site" evidence="5">
    <location>
        <position position="299"/>
    </location>
    <ligand>
        <name>Zn(2+)</name>
        <dbReference type="ChEBI" id="CHEBI:29105"/>
    </ligand>
</feature>
<keyword evidence="3 5" id="KW-0479">Metal-binding</keyword>
<reference evidence="7 8" key="1">
    <citation type="submission" date="2018-02" db="EMBL/GenBank/DDBJ databases">
        <title>Draft genome sequence of Streptococcus oricebi CCUG 70868T type strain.</title>
        <authorList>
            <person name="Mendez V."/>
            <person name="Salva-Serra F."/>
            <person name="Jaen-Luchoro D."/>
            <person name="Gonzales-Siles L."/>
            <person name="Karlsson R."/>
            <person name="Engstrom-Jakobsson H."/>
            <person name="Busquets A."/>
            <person name="Gomila M."/>
            <person name="Pineiro-Iglesias B."/>
            <person name="Bennasar-Figueras A."/>
            <person name="Seeger M."/>
            <person name="Moore E."/>
        </authorList>
    </citation>
    <scope>NUCLEOTIDE SEQUENCE [LARGE SCALE GENOMIC DNA]</scope>
    <source>
        <strain evidence="7 8">CCUG 70868</strain>
    </source>
</reference>
<keyword evidence="2 5" id="KW-0808">Transferase</keyword>
<name>A0ABS5B2Y3_9STRE</name>
<evidence type="ECO:0000256" key="4">
    <source>
        <dbReference type="ARBA" id="ARBA00022833"/>
    </source>
</evidence>
<dbReference type="NCBIfam" id="NF007020">
    <property type="entry name" value="PRK09485.1"/>
    <property type="match status" value="1"/>
</dbReference>
<comment type="caution">
    <text evidence="7">The sequence shown here is derived from an EMBL/GenBank/DDBJ whole genome shotgun (WGS) entry which is preliminary data.</text>
</comment>
<keyword evidence="8" id="KW-1185">Reference proteome</keyword>
<dbReference type="Proteomes" id="UP001519296">
    <property type="component" value="Unassembled WGS sequence"/>
</dbReference>
<accession>A0ABS5B2Y3</accession>
<dbReference type="InterPro" id="IPR036589">
    <property type="entry name" value="HCY_dom_sf"/>
</dbReference>
<feature type="binding site" evidence="5">
    <location>
        <position position="232"/>
    </location>
    <ligand>
        <name>Zn(2+)</name>
        <dbReference type="ChEBI" id="CHEBI:29105"/>
    </ligand>
</feature>
<organism evidence="7 8">
    <name type="scientific">Streptococcus oricebi</name>
    <dbReference type="NCBI Taxonomy" id="1547447"/>
    <lineage>
        <taxon>Bacteria</taxon>
        <taxon>Bacillati</taxon>
        <taxon>Bacillota</taxon>
        <taxon>Bacilli</taxon>
        <taxon>Lactobacillales</taxon>
        <taxon>Streptococcaceae</taxon>
        <taxon>Streptococcus</taxon>
    </lineage>
</organism>
<evidence type="ECO:0000256" key="5">
    <source>
        <dbReference type="PROSITE-ProRule" id="PRU00333"/>
    </source>
</evidence>
<sequence>MGKFRQALEEREVLILDGGLGTELEFQGYDVSGQLWSAKYLLDNPAVLQGIHELYVRAGSDIITTASYQATLEGLKAYGLPEKQALSLLRLTVELVQKAIAQVWQDLSEDERQKRPYPLVAGSVGPYAAYLADGSEYTGAYQLTKEEYQDFHRPRIAALLEAGADLLAIETIPNAAEAAALVDLLAKEFPTTEAYFSFTAKNGQQLVDGTDIADLGALCQASPQVLALGINCTPPAFLSSLLERLKTTSAKPLLTYPNSGEIYDGNKKTWHKDKEESQTLLSYSKLWQEKGVRLVGGCCRTRPADIAELASYFKG</sequence>
<evidence type="ECO:0000256" key="3">
    <source>
        <dbReference type="ARBA" id="ARBA00022723"/>
    </source>
</evidence>
<evidence type="ECO:0000256" key="2">
    <source>
        <dbReference type="ARBA" id="ARBA00022679"/>
    </source>
</evidence>
<comment type="cofactor">
    <cofactor evidence="5">
        <name>Zn(2+)</name>
        <dbReference type="ChEBI" id="CHEBI:29105"/>
    </cofactor>
</comment>
<dbReference type="RefSeq" id="WP_209627663.1">
    <property type="nucleotide sequence ID" value="NZ_PRDG01000002.1"/>
</dbReference>
<dbReference type="PANTHER" id="PTHR46015">
    <property type="entry name" value="ZGC:172121"/>
    <property type="match status" value="1"/>
</dbReference>
<gene>
    <name evidence="7" type="ORF">C4K46_04430</name>
</gene>
<evidence type="ECO:0000259" key="6">
    <source>
        <dbReference type="PROSITE" id="PS50970"/>
    </source>
</evidence>
<keyword evidence="1 5" id="KW-0489">Methyltransferase</keyword>
<protein>
    <submittedName>
        <fullName evidence="7">Homocysteine S-methyltransferase</fullName>
    </submittedName>
</protein>
<feature type="domain" description="Hcy-binding" evidence="6">
    <location>
        <begin position="2"/>
        <end position="313"/>
    </location>
</feature>
<dbReference type="InterPro" id="IPR017226">
    <property type="entry name" value="BHMT-like"/>
</dbReference>
<dbReference type="Gene3D" id="3.20.20.330">
    <property type="entry name" value="Homocysteine-binding-like domain"/>
    <property type="match status" value="1"/>
</dbReference>
<evidence type="ECO:0000256" key="1">
    <source>
        <dbReference type="ARBA" id="ARBA00022603"/>
    </source>
</evidence>
<evidence type="ECO:0000313" key="7">
    <source>
        <dbReference type="EMBL" id="MBP2623184.1"/>
    </source>
</evidence>
<evidence type="ECO:0000313" key="8">
    <source>
        <dbReference type="Proteomes" id="UP001519296"/>
    </source>
</evidence>
<dbReference type="PIRSF" id="PIRSF037505">
    <property type="entry name" value="Betaine_HMT"/>
    <property type="match status" value="1"/>
</dbReference>